<comment type="caution">
    <text evidence="2">The sequence shown here is derived from an EMBL/GenBank/DDBJ whole genome shotgun (WGS) entry which is preliminary data.</text>
</comment>
<dbReference type="AlphaFoldDB" id="A0ABD3HG56"/>
<proteinExistence type="predicted"/>
<dbReference type="InterPro" id="IPR052039">
    <property type="entry name" value="Caspase-related_regulators"/>
</dbReference>
<dbReference type="EMBL" id="JBJQOH010000004">
    <property type="protein sequence ID" value="KAL3688354.1"/>
    <property type="molecule type" value="Genomic_DNA"/>
</dbReference>
<dbReference type="InterPro" id="IPR011600">
    <property type="entry name" value="Pept_C14_caspase"/>
</dbReference>
<gene>
    <name evidence="2" type="ORF">R1sor_014663</name>
</gene>
<feature type="domain" description="Peptidase C14 caspase" evidence="1">
    <location>
        <begin position="129"/>
        <end position="215"/>
    </location>
</feature>
<evidence type="ECO:0000313" key="2">
    <source>
        <dbReference type="EMBL" id="KAL3688354.1"/>
    </source>
</evidence>
<dbReference type="SUPFAM" id="SSF52129">
    <property type="entry name" value="Caspase-like"/>
    <property type="match status" value="1"/>
</dbReference>
<reference evidence="2 3" key="1">
    <citation type="submission" date="2024-09" db="EMBL/GenBank/DDBJ databases">
        <title>Chromosome-scale assembly of Riccia sorocarpa.</title>
        <authorList>
            <person name="Paukszto L."/>
        </authorList>
    </citation>
    <scope>NUCLEOTIDE SEQUENCE [LARGE SCALE GENOMIC DNA]</scope>
    <source>
        <strain evidence="2">LP-2024</strain>
        <tissue evidence="2">Aerial parts of the thallus</tissue>
    </source>
</reference>
<dbReference type="InterPro" id="IPR029030">
    <property type="entry name" value="Caspase-like_dom_sf"/>
</dbReference>
<dbReference type="Pfam" id="PF00656">
    <property type="entry name" value="Peptidase_C14"/>
    <property type="match status" value="1"/>
</dbReference>
<sequence>MPRRNRIGFLLLFSLQFHYYTRDELDSTLAEDALAATSMPPLFASSVRQKGVAIIISMKEGSVGSDTDRRRLVDMADYMKFRPVAIVDPTAEELGNMIQEVLRKEVDNEDECILCYSQITVVPEPDQIMPEAEDCLLMYSCCPGEENWIRPTGYEKGSLFADEVTNQVKWLYQTTDVHTDVQDIFAEVKRRVQESAARLEKEQVPQIHSSLSKRLSWRPR</sequence>
<evidence type="ECO:0000259" key="1">
    <source>
        <dbReference type="Pfam" id="PF00656"/>
    </source>
</evidence>
<dbReference type="PANTHER" id="PTHR22576:SF37">
    <property type="entry name" value="MUCOSA-ASSOCIATED LYMPHOID TISSUE LYMPHOMA TRANSLOCATION PROTEIN 1"/>
    <property type="match status" value="1"/>
</dbReference>
<dbReference type="Gene3D" id="3.40.50.1460">
    <property type="match status" value="1"/>
</dbReference>
<evidence type="ECO:0000313" key="3">
    <source>
        <dbReference type="Proteomes" id="UP001633002"/>
    </source>
</evidence>
<name>A0ABD3HG56_9MARC</name>
<organism evidence="2 3">
    <name type="scientific">Riccia sorocarpa</name>
    <dbReference type="NCBI Taxonomy" id="122646"/>
    <lineage>
        <taxon>Eukaryota</taxon>
        <taxon>Viridiplantae</taxon>
        <taxon>Streptophyta</taxon>
        <taxon>Embryophyta</taxon>
        <taxon>Marchantiophyta</taxon>
        <taxon>Marchantiopsida</taxon>
        <taxon>Marchantiidae</taxon>
        <taxon>Marchantiales</taxon>
        <taxon>Ricciaceae</taxon>
        <taxon>Riccia</taxon>
    </lineage>
</organism>
<dbReference type="PANTHER" id="PTHR22576">
    <property type="entry name" value="MUCOSA ASSOCIATED LYMPHOID TISSUE LYMPHOMA TRANSLOCATION PROTEIN 1/PARACASPASE"/>
    <property type="match status" value="1"/>
</dbReference>
<protein>
    <recommendedName>
        <fullName evidence="1">Peptidase C14 caspase domain-containing protein</fullName>
    </recommendedName>
</protein>
<keyword evidence="3" id="KW-1185">Reference proteome</keyword>
<dbReference type="Proteomes" id="UP001633002">
    <property type="component" value="Unassembled WGS sequence"/>
</dbReference>
<accession>A0ABD3HG56</accession>